<evidence type="ECO:0000256" key="4">
    <source>
        <dbReference type="ARBA" id="ARBA00022475"/>
    </source>
</evidence>
<keyword evidence="6 8" id="KW-1133">Transmembrane helix</keyword>
<comment type="similarity">
    <text evidence="2">Belongs to the alanine or glycine:cation symporter (AGCS) (TC 2.A.25) family.</text>
</comment>
<dbReference type="PANTHER" id="PTHR30330">
    <property type="entry name" value="AGSS FAMILY TRANSPORTER, SODIUM-ALANINE"/>
    <property type="match status" value="1"/>
</dbReference>
<comment type="caution">
    <text evidence="9">The sequence shown here is derived from an EMBL/GenBank/DDBJ whole genome shotgun (WGS) entry which is preliminary data.</text>
</comment>
<feature type="non-terminal residue" evidence="9">
    <location>
        <position position="1"/>
    </location>
</feature>
<evidence type="ECO:0000256" key="7">
    <source>
        <dbReference type="ARBA" id="ARBA00023136"/>
    </source>
</evidence>
<feature type="transmembrane region" description="Helical" evidence="8">
    <location>
        <begin position="6"/>
        <end position="26"/>
    </location>
</feature>
<evidence type="ECO:0000256" key="3">
    <source>
        <dbReference type="ARBA" id="ARBA00022448"/>
    </source>
</evidence>
<dbReference type="Proteomes" id="UP001199644">
    <property type="component" value="Unassembled WGS sequence"/>
</dbReference>
<feature type="non-terminal residue" evidence="9">
    <location>
        <position position="77"/>
    </location>
</feature>
<evidence type="ECO:0000256" key="2">
    <source>
        <dbReference type="ARBA" id="ARBA00009261"/>
    </source>
</evidence>
<evidence type="ECO:0000256" key="8">
    <source>
        <dbReference type="SAM" id="Phobius"/>
    </source>
</evidence>
<dbReference type="RefSeq" id="WP_240381898.1">
    <property type="nucleotide sequence ID" value="NZ_JAJUOL010000898.1"/>
</dbReference>
<protein>
    <submittedName>
        <fullName evidence="9">Alanine:cation symporter family protein</fullName>
    </submittedName>
</protein>
<dbReference type="InterPro" id="IPR001463">
    <property type="entry name" value="Na/Ala_symport"/>
</dbReference>
<dbReference type="Pfam" id="PF01235">
    <property type="entry name" value="Na_Ala_symp"/>
    <property type="match status" value="1"/>
</dbReference>
<keyword evidence="5 8" id="KW-0812">Transmembrane</keyword>
<reference evidence="9" key="1">
    <citation type="submission" date="2021-12" db="EMBL/GenBank/DDBJ databases">
        <title>Prevalence of phenicol resistance gene fexA in Campylobacter isolated from poultry supply chain.</title>
        <authorList>
            <person name="Tang B."/>
            <person name="Zheng X."/>
            <person name="Lin J."/>
            <person name="Lin R."/>
            <person name="Yang H."/>
            <person name="Shen Z."/>
            <person name="Xia F."/>
        </authorList>
    </citation>
    <scope>NUCLEOTIDE SEQUENCE</scope>
    <source>
        <strain evidence="9">CJHN2011004</strain>
    </source>
</reference>
<keyword evidence="4" id="KW-1003">Cell membrane</keyword>
<evidence type="ECO:0000256" key="5">
    <source>
        <dbReference type="ARBA" id="ARBA00022692"/>
    </source>
</evidence>
<evidence type="ECO:0000256" key="1">
    <source>
        <dbReference type="ARBA" id="ARBA00004651"/>
    </source>
</evidence>
<feature type="transmembrane region" description="Helical" evidence="8">
    <location>
        <begin position="38"/>
        <end position="59"/>
    </location>
</feature>
<keyword evidence="7 8" id="KW-0472">Membrane</keyword>
<dbReference type="PANTHER" id="PTHR30330:SF1">
    <property type="entry name" value="AMINO-ACID CARRIER PROTEIN ALST"/>
    <property type="match status" value="1"/>
</dbReference>
<comment type="subcellular location">
    <subcellularLocation>
        <location evidence="1">Cell membrane</location>
        <topology evidence="1">Multi-pass membrane protein</topology>
    </subcellularLocation>
</comment>
<dbReference type="AlphaFoldDB" id="A0AAW5EJY1"/>
<evidence type="ECO:0000256" key="6">
    <source>
        <dbReference type="ARBA" id="ARBA00022989"/>
    </source>
</evidence>
<keyword evidence="3" id="KW-0813">Transport</keyword>
<dbReference type="GO" id="GO:0005283">
    <property type="term" value="F:amino acid:sodium symporter activity"/>
    <property type="evidence" value="ECO:0007669"/>
    <property type="project" value="InterPro"/>
</dbReference>
<sequence>TTDFASSSWPMIIGIILTLFGIWMFFSHHTKIGKVSSLIVPFMALAYILLAFIAVLINFEKIPSVIVLIFESAFDFK</sequence>
<organism evidence="9 10">
    <name type="scientific">Campylobacter jejuni</name>
    <dbReference type="NCBI Taxonomy" id="197"/>
    <lineage>
        <taxon>Bacteria</taxon>
        <taxon>Pseudomonadati</taxon>
        <taxon>Campylobacterota</taxon>
        <taxon>Epsilonproteobacteria</taxon>
        <taxon>Campylobacterales</taxon>
        <taxon>Campylobacteraceae</taxon>
        <taxon>Campylobacter</taxon>
    </lineage>
</organism>
<evidence type="ECO:0000313" key="9">
    <source>
        <dbReference type="EMBL" id="MCH3853365.1"/>
    </source>
</evidence>
<gene>
    <name evidence="9" type="ORF">LZC39_14850</name>
</gene>
<dbReference type="EMBL" id="JAJUOL010000898">
    <property type="protein sequence ID" value="MCH3853365.1"/>
    <property type="molecule type" value="Genomic_DNA"/>
</dbReference>
<name>A0AAW5EJY1_CAMJU</name>
<dbReference type="GO" id="GO:0005886">
    <property type="term" value="C:plasma membrane"/>
    <property type="evidence" value="ECO:0007669"/>
    <property type="project" value="UniProtKB-SubCell"/>
</dbReference>
<accession>A0AAW5EJY1</accession>
<proteinExistence type="inferred from homology"/>
<dbReference type="PRINTS" id="PR00175">
    <property type="entry name" value="NAALASMPORT"/>
</dbReference>
<evidence type="ECO:0000313" key="10">
    <source>
        <dbReference type="Proteomes" id="UP001199644"/>
    </source>
</evidence>